<dbReference type="EMBL" id="JAAOAS010000662">
    <property type="protein sequence ID" value="KAF5573046.1"/>
    <property type="molecule type" value="Genomic_DNA"/>
</dbReference>
<sequence length="520" mass="58840">MMNQQGEPLSDAVDSMAGNGTPEPERYSSLENEESEADNISALENFAISIQEVDDSTICTAEVDPYYEEETVDTSPTGEDECQRHPQILQSHVGESADLATSDANTDVEYATEKFAQQFLTGIHGCSAQSHRESLIEHIEAEGPDNHHRLDRLVAHDIPHTLDKEYILATETDEETTELSPDQWQALFTGSTTQGSNGKPKQACLHVEQAPQTPHSIPFDVDSILGFVDSPAVAIHGIRFYSAPQYCQNISTDVHLTLDRVDPDPERPRLIPSRLKDVPHFIFARLEGADFITFHLFSPHLPCSSDFNRLTDEQLSRWFDNIFYPAVRQVYDADRLQHLPASYRHALAACRAPRVENRLLETSSYQAQLQMSYFLPPQGLQQLWEKVLKATFSHIRSDRLYVDVGKETCPIHGGVLSHEPQTYLWRRCCIRHHLGQLYDGDIPKSGQNFYHESMLRDAEAMTILTPVKSRLRHGGILYGQMYSLAKEMVDAARTYPFQNPDLRHLAWTHSFAMVSRHISG</sequence>
<dbReference type="Proteomes" id="UP000546213">
    <property type="component" value="Unassembled WGS sequence"/>
</dbReference>
<dbReference type="OrthoDB" id="5369347at2759"/>
<feature type="region of interest" description="Disordered" evidence="1">
    <location>
        <begin position="1"/>
        <end position="39"/>
    </location>
</feature>
<evidence type="ECO:0000313" key="2">
    <source>
        <dbReference type="EMBL" id="KAF5573046.1"/>
    </source>
</evidence>
<evidence type="ECO:0000256" key="1">
    <source>
        <dbReference type="SAM" id="MobiDB-lite"/>
    </source>
</evidence>
<accession>A0A8H5KJ27</accession>
<organism evidence="2 3">
    <name type="scientific">Fusarium pseudocircinatum</name>
    <dbReference type="NCBI Taxonomy" id="56676"/>
    <lineage>
        <taxon>Eukaryota</taxon>
        <taxon>Fungi</taxon>
        <taxon>Dikarya</taxon>
        <taxon>Ascomycota</taxon>
        <taxon>Pezizomycotina</taxon>
        <taxon>Sordariomycetes</taxon>
        <taxon>Hypocreomycetidae</taxon>
        <taxon>Hypocreales</taxon>
        <taxon>Nectriaceae</taxon>
        <taxon>Fusarium</taxon>
        <taxon>Fusarium fujikuroi species complex</taxon>
    </lineage>
</organism>
<name>A0A8H5KJ27_9HYPO</name>
<protein>
    <submittedName>
        <fullName evidence="2">Uncharacterized protein</fullName>
    </submittedName>
</protein>
<reference evidence="2 3" key="1">
    <citation type="submission" date="2020-05" db="EMBL/GenBank/DDBJ databases">
        <title>Identification and distribution of gene clusters putatively required for synthesis of sphingolipid metabolism inhibitors in phylogenetically diverse species of the filamentous fungus Fusarium.</title>
        <authorList>
            <person name="Kim H.-S."/>
            <person name="Busman M."/>
            <person name="Brown D.W."/>
            <person name="Divon H."/>
            <person name="Uhlig S."/>
            <person name="Proctor R.H."/>
        </authorList>
    </citation>
    <scope>NUCLEOTIDE SEQUENCE [LARGE SCALE GENOMIC DNA]</scope>
    <source>
        <strain evidence="2 3">NRRL 36939</strain>
    </source>
</reference>
<evidence type="ECO:0000313" key="3">
    <source>
        <dbReference type="Proteomes" id="UP000546213"/>
    </source>
</evidence>
<dbReference type="AlphaFoldDB" id="A0A8H5KJ27"/>
<gene>
    <name evidence="2" type="ORF">FPCIR_14108</name>
</gene>
<keyword evidence="3" id="KW-1185">Reference proteome</keyword>
<proteinExistence type="predicted"/>
<comment type="caution">
    <text evidence="2">The sequence shown here is derived from an EMBL/GenBank/DDBJ whole genome shotgun (WGS) entry which is preliminary data.</text>
</comment>